<accession>A0A0P6XNE3</accession>
<gene>
    <name evidence="9" type="ORF">ADM99_15250</name>
</gene>
<evidence type="ECO:0000256" key="3">
    <source>
        <dbReference type="ARBA" id="ARBA00022475"/>
    </source>
</evidence>
<evidence type="ECO:0000256" key="5">
    <source>
        <dbReference type="ARBA" id="ARBA00022989"/>
    </source>
</evidence>
<protein>
    <submittedName>
        <fullName evidence="9">Sugar ABC transporter permease</fullName>
    </submittedName>
</protein>
<dbReference type="PROSITE" id="PS50928">
    <property type="entry name" value="ABC_TM1"/>
    <property type="match status" value="1"/>
</dbReference>
<feature type="transmembrane region" description="Helical" evidence="7">
    <location>
        <begin position="176"/>
        <end position="196"/>
    </location>
</feature>
<organism evidence="9 10">
    <name type="scientific">Leptolinea tardivitalis</name>
    <dbReference type="NCBI Taxonomy" id="229920"/>
    <lineage>
        <taxon>Bacteria</taxon>
        <taxon>Bacillati</taxon>
        <taxon>Chloroflexota</taxon>
        <taxon>Anaerolineae</taxon>
        <taxon>Anaerolineales</taxon>
        <taxon>Anaerolineaceae</taxon>
        <taxon>Leptolinea</taxon>
    </lineage>
</organism>
<dbReference type="OrthoDB" id="9786413at2"/>
<dbReference type="InterPro" id="IPR035906">
    <property type="entry name" value="MetI-like_sf"/>
</dbReference>
<dbReference type="STRING" id="229920.ADM99_15250"/>
<comment type="caution">
    <text evidence="9">The sequence shown here is derived from an EMBL/GenBank/DDBJ whole genome shotgun (WGS) entry which is preliminary data.</text>
</comment>
<dbReference type="Proteomes" id="UP000050430">
    <property type="component" value="Unassembled WGS sequence"/>
</dbReference>
<feature type="transmembrane region" description="Helical" evidence="7">
    <location>
        <begin position="152"/>
        <end position="170"/>
    </location>
</feature>
<evidence type="ECO:0000313" key="9">
    <source>
        <dbReference type="EMBL" id="KPL70485.1"/>
    </source>
</evidence>
<dbReference type="InterPro" id="IPR051393">
    <property type="entry name" value="ABC_transporter_permease"/>
</dbReference>
<comment type="similarity">
    <text evidence="7">Belongs to the binding-protein-dependent transport system permease family.</text>
</comment>
<feature type="transmembrane region" description="Helical" evidence="7">
    <location>
        <begin position="90"/>
        <end position="113"/>
    </location>
</feature>
<reference evidence="9 10" key="1">
    <citation type="submission" date="2015-07" db="EMBL/GenBank/DDBJ databases">
        <title>Genome sequence of Leptolinea tardivitalis DSM 16556.</title>
        <authorList>
            <person name="Hemp J."/>
            <person name="Ward L.M."/>
            <person name="Pace L.A."/>
            <person name="Fischer W.W."/>
        </authorList>
    </citation>
    <scope>NUCLEOTIDE SEQUENCE [LARGE SCALE GENOMIC DNA]</scope>
    <source>
        <strain evidence="9 10">YMTK-2</strain>
    </source>
</reference>
<dbReference type="PATRIC" id="fig|229920.5.peg.415"/>
<dbReference type="SUPFAM" id="SSF161098">
    <property type="entry name" value="MetI-like"/>
    <property type="match status" value="1"/>
</dbReference>
<feature type="transmembrane region" description="Helical" evidence="7">
    <location>
        <begin position="27"/>
        <end position="49"/>
    </location>
</feature>
<feature type="transmembrane region" description="Helical" evidence="7">
    <location>
        <begin position="237"/>
        <end position="260"/>
    </location>
</feature>
<dbReference type="CDD" id="cd06261">
    <property type="entry name" value="TM_PBP2"/>
    <property type="match status" value="1"/>
</dbReference>
<feature type="domain" description="ABC transmembrane type-1" evidence="8">
    <location>
        <begin position="87"/>
        <end position="301"/>
    </location>
</feature>
<dbReference type="Gene3D" id="1.10.3720.10">
    <property type="entry name" value="MetI-like"/>
    <property type="match status" value="1"/>
</dbReference>
<dbReference type="EMBL" id="LGCK01000014">
    <property type="protein sequence ID" value="KPL70485.1"/>
    <property type="molecule type" value="Genomic_DNA"/>
</dbReference>
<proteinExistence type="inferred from homology"/>
<dbReference type="GO" id="GO:0005886">
    <property type="term" value="C:plasma membrane"/>
    <property type="evidence" value="ECO:0007669"/>
    <property type="project" value="UniProtKB-SubCell"/>
</dbReference>
<dbReference type="RefSeq" id="WP_062422379.1">
    <property type="nucleotide sequence ID" value="NZ_BBYA01000010.1"/>
</dbReference>
<evidence type="ECO:0000313" key="10">
    <source>
        <dbReference type="Proteomes" id="UP000050430"/>
    </source>
</evidence>
<dbReference type="GO" id="GO:0055085">
    <property type="term" value="P:transmembrane transport"/>
    <property type="evidence" value="ECO:0007669"/>
    <property type="project" value="InterPro"/>
</dbReference>
<feature type="transmembrane region" description="Helical" evidence="7">
    <location>
        <begin position="125"/>
        <end position="145"/>
    </location>
</feature>
<keyword evidence="5 7" id="KW-1133">Transmembrane helix</keyword>
<dbReference type="InterPro" id="IPR000515">
    <property type="entry name" value="MetI-like"/>
</dbReference>
<evidence type="ECO:0000256" key="6">
    <source>
        <dbReference type="ARBA" id="ARBA00023136"/>
    </source>
</evidence>
<dbReference type="Pfam" id="PF00528">
    <property type="entry name" value="BPD_transp_1"/>
    <property type="match status" value="1"/>
</dbReference>
<evidence type="ECO:0000256" key="2">
    <source>
        <dbReference type="ARBA" id="ARBA00022448"/>
    </source>
</evidence>
<evidence type="ECO:0000256" key="1">
    <source>
        <dbReference type="ARBA" id="ARBA00004651"/>
    </source>
</evidence>
<keyword evidence="3" id="KW-1003">Cell membrane</keyword>
<sequence>MQSFPTSPNVSKNPRPPLLSRKTKDGLGIALFLAPALILFVLFLIYPIIRSVYYSTFNWNGLGPATKYIGINNYIKILSDKVFMQAVQNVLVIIVCSLAIQLPLAMLLAVLVGRDLPGRGIFRTIFFLPYVLSEVNAAIMWMLLFNANPQRGLINGVLVALGLPAVAWLADMRVVLFAIFITLTWKYFGFHMLLYLTGLQNIPTEIEEAARMDGANAFQNFFYITLPLLSSPIRTSVYMSVLGSIQQFIVVWIMTGGGPVNASETMATYMYRFGFVRFQLGYGSAVTIIMFILCVIFSLIYQQLTKKPDYLTGL</sequence>
<evidence type="ECO:0000259" key="8">
    <source>
        <dbReference type="PROSITE" id="PS50928"/>
    </source>
</evidence>
<keyword evidence="4 7" id="KW-0812">Transmembrane</keyword>
<dbReference type="PANTHER" id="PTHR30193:SF37">
    <property type="entry name" value="INNER MEMBRANE ABC TRANSPORTER PERMEASE PROTEIN YCJO"/>
    <property type="match status" value="1"/>
</dbReference>
<keyword evidence="6 7" id="KW-0472">Membrane</keyword>
<keyword evidence="2 7" id="KW-0813">Transport</keyword>
<keyword evidence="10" id="KW-1185">Reference proteome</keyword>
<feature type="transmembrane region" description="Helical" evidence="7">
    <location>
        <begin position="280"/>
        <end position="301"/>
    </location>
</feature>
<dbReference type="PANTHER" id="PTHR30193">
    <property type="entry name" value="ABC TRANSPORTER PERMEASE PROTEIN"/>
    <property type="match status" value="1"/>
</dbReference>
<name>A0A0P6XNE3_9CHLR</name>
<comment type="subcellular location">
    <subcellularLocation>
        <location evidence="1 7">Cell membrane</location>
        <topology evidence="1 7">Multi-pass membrane protein</topology>
    </subcellularLocation>
</comment>
<evidence type="ECO:0000256" key="4">
    <source>
        <dbReference type="ARBA" id="ARBA00022692"/>
    </source>
</evidence>
<evidence type="ECO:0000256" key="7">
    <source>
        <dbReference type="RuleBase" id="RU363032"/>
    </source>
</evidence>
<dbReference type="AlphaFoldDB" id="A0A0P6XNE3"/>